<protein>
    <recommendedName>
        <fullName evidence="4">Type I restriction modification DNA specificity domain-containing protein</fullName>
    </recommendedName>
</protein>
<accession>A0A1S1LJ13</accession>
<dbReference type="EMBL" id="MLIK01000004">
    <property type="protein sequence ID" value="OHU31265.1"/>
    <property type="molecule type" value="Genomic_DNA"/>
</dbReference>
<dbReference type="PANTHER" id="PTHR30408">
    <property type="entry name" value="TYPE-1 RESTRICTION ENZYME ECOKI SPECIFICITY PROTEIN"/>
    <property type="match status" value="1"/>
</dbReference>
<evidence type="ECO:0000313" key="6">
    <source>
        <dbReference type="Proteomes" id="UP000179616"/>
    </source>
</evidence>
<evidence type="ECO:0000313" key="5">
    <source>
        <dbReference type="EMBL" id="OHU31265.1"/>
    </source>
</evidence>
<organism evidence="5 6">
    <name type="scientific">Mycobacteroides franklinii</name>
    <dbReference type="NCBI Taxonomy" id="948102"/>
    <lineage>
        <taxon>Bacteria</taxon>
        <taxon>Bacillati</taxon>
        <taxon>Actinomycetota</taxon>
        <taxon>Actinomycetes</taxon>
        <taxon>Mycobacteriales</taxon>
        <taxon>Mycobacteriaceae</taxon>
        <taxon>Mycobacteroides</taxon>
    </lineage>
</organism>
<sequence>MLRGSNLSDDVGVRLDESEIVFVPEELARTYSRSIVEPGDLVFTCWGTVGQLGLIQKSSRFDSYLVSNKQMKMTADPLQVVPLFLYYYLSQRRMIDLVRSQAIGSSVPGFNLGQLKALPISLPEMSQQRAIADVLGALDDKIAANERICELTDQLVSATFASLVNGCSWGELRAIADVNLRTLKPHESGSLRYMDIATVGCGRYEMPDLSNWATAPGRARRGVSRGDTVWSTVRPNRRSHALVLDDCNELVASTGLAVLTPHSRRVAGLYEATRTEEFVRYLESVAEGSAYPAVRGDRFGAAPIPDLSPAQWDRFEDIAFSVRERAHSARVEARKLAQTRDELLPLLMSGKLRVKDAETIVAEVL</sequence>
<dbReference type="AlphaFoldDB" id="A0A1S1LJ13"/>
<dbReference type="Proteomes" id="UP000179616">
    <property type="component" value="Unassembled WGS sequence"/>
</dbReference>
<dbReference type="InterPro" id="IPR000055">
    <property type="entry name" value="Restrct_endonuc_typeI_TRD"/>
</dbReference>
<dbReference type="InterPro" id="IPR052021">
    <property type="entry name" value="Type-I_RS_S_subunit"/>
</dbReference>
<keyword evidence="3" id="KW-0238">DNA-binding</keyword>
<dbReference type="GO" id="GO:0003677">
    <property type="term" value="F:DNA binding"/>
    <property type="evidence" value="ECO:0007669"/>
    <property type="project" value="UniProtKB-KW"/>
</dbReference>
<comment type="similarity">
    <text evidence="1">Belongs to the type-I restriction system S methylase family.</text>
</comment>
<feature type="domain" description="Type I restriction modification DNA specificity" evidence="4">
    <location>
        <begin position="32"/>
        <end position="148"/>
    </location>
</feature>
<evidence type="ECO:0000256" key="1">
    <source>
        <dbReference type="ARBA" id="ARBA00010923"/>
    </source>
</evidence>
<name>A0A1S1LJ13_9MYCO</name>
<dbReference type="STRING" id="948102.BKG76_06275"/>
<evidence type="ECO:0000256" key="3">
    <source>
        <dbReference type="ARBA" id="ARBA00023125"/>
    </source>
</evidence>
<evidence type="ECO:0000259" key="4">
    <source>
        <dbReference type="Pfam" id="PF01420"/>
    </source>
</evidence>
<comment type="caution">
    <text evidence="5">The sequence shown here is derived from an EMBL/GenBank/DDBJ whole genome shotgun (WGS) entry which is preliminary data.</text>
</comment>
<keyword evidence="2" id="KW-0680">Restriction system</keyword>
<dbReference type="GO" id="GO:0009307">
    <property type="term" value="P:DNA restriction-modification system"/>
    <property type="evidence" value="ECO:0007669"/>
    <property type="project" value="UniProtKB-KW"/>
</dbReference>
<reference evidence="5 6" key="1">
    <citation type="submission" date="2016-10" db="EMBL/GenBank/DDBJ databases">
        <title>Evaluation of Human, Veterinary and Environmental Mycobacterium chelonae Isolates by Core Genome Phylogenomic Analysis, Targeted Gene Comparison, and Anti-microbial Susceptibility Patterns: A Tale of Mistaken Identities.</title>
        <authorList>
            <person name="Fogelson S.B."/>
            <person name="Camus A.C."/>
            <person name="Lorenz W."/>
            <person name="Vasireddy R."/>
            <person name="Vasireddy S."/>
            <person name="Smith T."/>
            <person name="Brown-Elliott B.A."/>
            <person name="Wallace R.J.Jr."/>
            <person name="Hasan N.A."/>
            <person name="Reischl U."/>
            <person name="Sanchez S."/>
        </authorList>
    </citation>
    <scope>NUCLEOTIDE SEQUENCE [LARGE SCALE GENOMIC DNA]</scope>
    <source>
        <strain evidence="5 6">1559</strain>
    </source>
</reference>
<gene>
    <name evidence="5" type="ORF">BKG76_06275</name>
</gene>
<evidence type="ECO:0000256" key="2">
    <source>
        <dbReference type="ARBA" id="ARBA00022747"/>
    </source>
</evidence>
<dbReference type="Gene3D" id="3.90.220.20">
    <property type="entry name" value="DNA methylase specificity domains"/>
    <property type="match status" value="2"/>
</dbReference>
<dbReference type="InterPro" id="IPR044946">
    <property type="entry name" value="Restrct_endonuc_typeI_TRD_sf"/>
</dbReference>
<dbReference type="SUPFAM" id="SSF116734">
    <property type="entry name" value="DNA methylase specificity domain"/>
    <property type="match status" value="2"/>
</dbReference>
<dbReference type="PANTHER" id="PTHR30408:SF13">
    <property type="entry name" value="TYPE I RESTRICTION ENZYME HINDI SPECIFICITY SUBUNIT"/>
    <property type="match status" value="1"/>
</dbReference>
<dbReference type="Pfam" id="PF01420">
    <property type="entry name" value="Methylase_S"/>
    <property type="match status" value="1"/>
</dbReference>
<proteinExistence type="inferred from homology"/>